<evidence type="ECO:0000313" key="3">
    <source>
        <dbReference type="Proteomes" id="UP000464735"/>
    </source>
</evidence>
<keyword evidence="1" id="KW-0812">Transmembrane</keyword>
<gene>
    <name evidence="2" type="ORF">GL298_02715</name>
</gene>
<sequence>MKKQQKAKLTKRRIRDLYELIIAIILDIPLLLRMIPGLGLLHNEWLQFFSQISLTG</sequence>
<protein>
    <submittedName>
        <fullName evidence="2">Uncharacterized protein</fullName>
    </submittedName>
</protein>
<feature type="transmembrane region" description="Helical" evidence="1">
    <location>
        <begin position="20"/>
        <end position="41"/>
    </location>
</feature>
<dbReference type="EMBL" id="CP046368">
    <property type="protein sequence ID" value="QIA68526.1"/>
    <property type="molecule type" value="Genomic_DNA"/>
</dbReference>
<evidence type="ECO:0000313" key="2">
    <source>
        <dbReference type="EMBL" id="QIA68526.1"/>
    </source>
</evidence>
<organism evidence="2 3">
    <name type="scientific">Spiroplasma citri</name>
    <dbReference type="NCBI Taxonomy" id="2133"/>
    <lineage>
        <taxon>Bacteria</taxon>
        <taxon>Bacillati</taxon>
        <taxon>Mycoplasmatota</taxon>
        <taxon>Mollicutes</taxon>
        <taxon>Entomoplasmatales</taxon>
        <taxon>Spiroplasmataceae</taxon>
        <taxon>Spiroplasma</taxon>
    </lineage>
</organism>
<reference evidence="2 3" key="1">
    <citation type="submission" date="2019-11" db="EMBL/GenBank/DDBJ databases">
        <title>Whole genome sequencing and comparative genomics analyses of five strains of Spiroplasma citri.</title>
        <authorList>
            <person name="Yokomi R."/>
            <person name="Chen J."/>
            <person name="Rattner R."/>
            <person name="Vidalakis G."/>
        </authorList>
    </citation>
    <scope>NUCLEOTIDE SEQUENCE [LARGE SCALE GENOMIC DNA]</scope>
    <source>
        <strain evidence="2 3">BR12</strain>
    </source>
</reference>
<proteinExistence type="predicted"/>
<accession>A0AAJ4EIU2</accession>
<keyword evidence="1" id="KW-0472">Membrane</keyword>
<dbReference type="Proteomes" id="UP000464735">
    <property type="component" value="Chromosome"/>
</dbReference>
<name>A0AAJ4EIU2_SPICI</name>
<dbReference type="AlphaFoldDB" id="A0AAJ4EIU2"/>
<evidence type="ECO:0000256" key="1">
    <source>
        <dbReference type="SAM" id="Phobius"/>
    </source>
</evidence>
<keyword evidence="1" id="KW-1133">Transmembrane helix</keyword>